<dbReference type="OrthoDB" id="8740261at2"/>
<protein>
    <submittedName>
        <fullName evidence="9">Putative ABC transport system permease protein</fullName>
    </submittedName>
</protein>
<dbReference type="PANTHER" id="PTHR30572:SF18">
    <property type="entry name" value="ABC-TYPE MACROLIDE FAMILY EXPORT SYSTEM PERMEASE COMPONENT 2"/>
    <property type="match status" value="1"/>
</dbReference>
<evidence type="ECO:0000256" key="4">
    <source>
        <dbReference type="ARBA" id="ARBA00022989"/>
    </source>
</evidence>
<feature type="domain" description="ABC3 transporter permease C-terminal" evidence="7">
    <location>
        <begin position="362"/>
        <end position="473"/>
    </location>
</feature>
<evidence type="ECO:0000256" key="5">
    <source>
        <dbReference type="ARBA" id="ARBA00023136"/>
    </source>
</evidence>
<keyword evidence="4 6" id="KW-1133">Transmembrane helix</keyword>
<dbReference type="STRING" id="1075417.SAMN05421823_10442"/>
<feature type="transmembrane region" description="Helical" evidence="6">
    <location>
        <begin position="92"/>
        <end position="115"/>
    </location>
</feature>
<dbReference type="GO" id="GO:0022857">
    <property type="term" value="F:transmembrane transporter activity"/>
    <property type="evidence" value="ECO:0007669"/>
    <property type="project" value="TreeGrafter"/>
</dbReference>
<dbReference type="GO" id="GO:0005886">
    <property type="term" value="C:plasma membrane"/>
    <property type="evidence" value="ECO:0007669"/>
    <property type="project" value="UniProtKB-SubCell"/>
</dbReference>
<gene>
    <name evidence="9" type="ORF">SAMN05421823_10442</name>
</gene>
<dbReference type="InterPro" id="IPR025857">
    <property type="entry name" value="MacB_PCD"/>
</dbReference>
<dbReference type="NCBIfam" id="NF038404">
    <property type="entry name" value="perm_prefix_2"/>
    <property type="match status" value="1"/>
</dbReference>
<keyword evidence="5 6" id="KW-0472">Membrane</keyword>
<feature type="domain" description="ABC3 transporter permease C-terminal" evidence="7">
    <location>
        <begin position="757"/>
        <end position="866"/>
    </location>
</feature>
<dbReference type="InterPro" id="IPR047699">
    <property type="entry name" value="Permease_put_prefix"/>
</dbReference>
<dbReference type="InterPro" id="IPR050250">
    <property type="entry name" value="Macrolide_Exporter_MacB"/>
</dbReference>
<name>A0A1G9GA85_9BACT</name>
<evidence type="ECO:0000256" key="6">
    <source>
        <dbReference type="SAM" id="Phobius"/>
    </source>
</evidence>
<dbReference type="RefSeq" id="WP_089681814.1">
    <property type="nucleotide sequence ID" value="NZ_FNFO01000004.1"/>
</dbReference>
<feature type="transmembrane region" description="Helical" evidence="6">
    <location>
        <begin position="449"/>
        <end position="474"/>
    </location>
</feature>
<proteinExistence type="predicted"/>
<evidence type="ECO:0000313" key="10">
    <source>
        <dbReference type="Proteomes" id="UP000198510"/>
    </source>
</evidence>
<feature type="transmembrane region" description="Helical" evidence="6">
    <location>
        <begin position="840"/>
        <end position="858"/>
    </location>
</feature>
<comment type="subcellular location">
    <subcellularLocation>
        <location evidence="1">Cell membrane</location>
        <topology evidence="1">Multi-pass membrane protein</topology>
    </subcellularLocation>
</comment>
<dbReference type="Pfam" id="PF12704">
    <property type="entry name" value="MacB_PCD"/>
    <property type="match status" value="1"/>
</dbReference>
<feature type="transmembrane region" description="Helical" evidence="6">
    <location>
        <begin position="407"/>
        <end position="429"/>
    </location>
</feature>
<reference evidence="9 10" key="1">
    <citation type="submission" date="2016-10" db="EMBL/GenBank/DDBJ databases">
        <authorList>
            <person name="de Groot N.N."/>
        </authorList>
    </citation>
    <scope>NUCLEOTIDE SEQUENCE [LARGE SCALE GENOMIC DNA]</scope>
    <source>
        <strain evidence="9 10">DSM 25186</strain>
    </source>
</reference>
<dbReference type="InterPro" id="IPR003838">
    <property type="entry name" value="ABC3_permease_C"/>
</dbReference>
<evidence type="ECO:0000259" key="7">
    <source>
        <dbReference type="Pfam" id="PF02687"/>
    </source>
</evidence>
<feature type="transmembrane region" description="Helical" evidence="6">
    <location>
        <begin position="806"/>
        <end position="825"/>
    </location>
</feature>
<dbReference type="Pfam" id="PF02687">
    <property type="entry name" value="FtsX"/>
    <property type="match status" value="2"/>
</dbReference>
<keyword evidence="2" id="KW-1003">Cell membrane</keyword>
<keyword evidence="10" id="KW-1185">Reference proteome</keyword>
<feature type="transmembrane region" description="Helical" evidence="6">
    <location>
        <begin position="754"/>
        <end position="778"/>
    </location>
</feature>
<dbReference type="EMBL" id="FNFO01000004">
    <property type="protein sequence ID" value="SDK97634.1"/>
    <property type="molecule type" value="Genomic_DNA"/>
</dbReference>
<feature type="domain" description="MacB-like periplasmic core" evidence="8">
    <location>
        <begin position="96"/>
        <end position="314"/>
    </location>
</feature>
<feature type="transmembrane region" description="Helical" evidence="6">
    <location>
        <begin position="500"/>
        <end position="520"/>
    </location>
</feature>
<evidence type="ECO:0000256" key="1">
    <source>
        <dbReference type="ARBA" id="ARBA00004651"/>
    </source>
</evidence>
<organism evidence="9 10">
    <name type="scientific">Catalinimonas alkaloidigena</name>
    <dbReference type="NCBI Taxonomy" id="1075417"/>
    <lineage>
        <taxon>Bacteria</taxon>
        <taxon>Pseudomonadati</taxon>
        <taxon>Bacteroidota</taxon>
        <taxon>Cytophagia</taxon>
        <taxon>Cytophagales</taxon>
        <taxon>Catalimonadaceae</taxon>
        <taxon>Catalinimonas</taxon>
    </lineage>
</organism>
<accession>A0A1G9GA85</accession>
<keyword evidence="3 6" id="KW-0812">Transmembrane</keyword>
<dbReference type="PANTHER" id="PTHR30572">
    <property type="entry name" value="MEMBRANE COMPONENT OF TRANSPORTER-RELATED"/>
    <property type="match status" value="1"/>
</dbReference>
<dbReference type="AlphaFoldDB" id="A0A1G9GA85"/>
<sequence>MSTPRPPHIAHWFLRCFCRPELLEAVEGDLHELFEERLTTLGTRRARWYYVRDALVLFRPSLIRHVSLSFFLVPMLQNYFKVGLRQLLRHKFYATVSLLGLAVGMAACLLISLYVADELSYDRYHAHGDRLYRVAGNYRHGGDEPQRLALTNFQLAPLLENDFPEIEQWVRLDFMSKVVANGAQKHQETNVLVADSSFFELFSFRLVQGSPATALSGPQQVVLTEVTAQKYFGTQDPMGQTLEIDDQPVLVTGVMEAIPTNTHFHADLVLSMATQVPLYPDYVVRYRTGALTQYTYVLLEEGTDPQQLEAQLENFVATHDGPEAVDETQYFLQPLADIHLRSDLGQEIEPNGSITYVYMFMAVALIILLLACVNYVNLATARATERAKEVGLRKVVGAHRSQLIGQFLGESLLIVLLASVLTAVLVWAAMPLFNQLADKQLAFRPFSNFPLLGGLLLCAVSIGVLAGSYPALVLSAFRSVQVLKGGSVSPGRRSLGTRKILVLGQFVLSIALVIATLVIGQQLHFLHHKRLGFNTHQVVTMPLSPEGFQRFGALKEALQRDPRVTSVTASNSPLTERVGGWRQYRMAGRTPESGLNIPTIDVDFDFFQTIEAEMVAGRSFSSDRPADTLNAYILNETAARFLELDDPVGASLQGTLFNGAQWSGKDGIVIGVVKDFHFASLHNKIEPVVFSLYTTQTFPLRWVSVRLRNEDVSEALGFLETTWQQFDPELLWHYSFVDQELAEKYRAEARFLQVFSLFSGLAILIACLGLLGLTAFAVRQRTKEIGIRKVLGASLADLVLLLTREFLWLVLLAFLIAVPLAWYFMRQWLDDFAYRINLTAWPFVLAGASALLLVWLTCSSQSLRAALANPVRSLRNE</sequence>
<evidence type="ECO:0000313" key="9">
    <source>
        <dbReference type="EMBL" id="SDK97634.1"/>
    </source>
</evidence>
<evidence type="ECO:0000259" key="8">
    <source>
        <dbReference type="Pfam" id="PF12704"/>
    </source>
</evidence>
<dbReference type="Proteomes" id="UP000198510">
    <property type="component" value="Unassembled WGS sequence"/>
</dbReference>
<evidence type="ECO:0000256" key="3">
    <source>
        <dbReference type="ARBA" id="ARBA00022692"/>
    </source>
</evidence>
<feature type="transmembrane region" description="Helical" evidence="6">
    <location>
        <begin position="356"/>
        <end position="378"/>
    </location>
</feature>
<evidence type="ECO:0000256" key="2">
    <source>
        <dbReference type="ARBA" id="ARBA00022475"/>
    </source>
</evidence>